<evidence type="ECO:0000313" key="2">
    <source>
        <dbReference type="EMBL" id="PRY90452.1"/>
    </source>
</evidence>
<accession>A0A2T0WUS3</accession>
<evidence type="ECO:0008006" key="4">
    <source>
        <dbReference type="Google" id="ProtNLM"/>
    </source>
</evidence>
<feature type="transmembrane region" description="Helical" evidence="1">
    <location>
        <begin position="7"/>
        <end position="25"/>
    </location>
</feature>
<evidence type="ECO:0000313" key="3">
    <source>
        <dbReference type="Proteomes" id="UP000238157"/>
    </source>
</evidence>
<gene>
    <name evidence="2" type="ORF">CLW00_101111</name>
</gene>
<dbReference type="Proteomes" id="UP000238157">
    <property type="component" value="Unassembled WGS sequence"/>
</dbReference>
<sequence>MYYRFGKAFHFLSIFFFILVFIYIYSSVPETVAYEIDEQGLLSKGFSRSSFFYTGIAIFAALNIILAVPAKMIEKQSTLKLKRLFPIGDDFRDYMLTWIFSFTGVINVSLSILALFIHSINNQNEISSSSFSGFFYLVPILFVTWIVALFWILSQKFKSLQRES</sequence>
<dbReference type="OrthoDB" id="838071at2"/>
<keyword evidence="1" id="KW-1133">Transmembrane helix</keyword>
<keyword evidence="3" id="KW-1185">Reference proteome</keyword>
<dbReference type="RefSeq" id="WP_106131704.1">
    <property type="nucleotide sequence ID" value="NZ_PVTR01000001.1"/>
</dbReference>
<proteinExistence type="predicted"/>
<feature type="transmembrane region" description="Helical" evidence="1">
    <location>
        <begin position="94"/>
        <end position="121"/>
    </location>
</feature>
<protein>
    <recommendedName>
        <fullName evidence="4">DNA topoisomerase IV subunit B</fullName>
    </recommendedName>
</protein>
<feature type="transmembrane region" description="Helical" evidence="1">
    <location>
        <begin position="51"/>
        <end position="73"/>
    </location>
</feature>
<keyword evidence="1" id="KW-0812">Transmembrane</keyword>
<dbReference type="EMBL" id="PVTR01000001">
    <property type="protein sequence ID" value="PRY90452.1"/>
    <property type="molecule type" value="Genomic_DNA"/>
</dbReference>
<organism evidence="2 3">
    <name type="scientific">Mongoliibacter ruber</name>
    <dbReference type="NCBI Taxonomy" id="1750599"/>
    <lineage>
        <taxon>Bacteria</taxon>
        <taxon>Pseudomonadati</taxon>
        <taxon>Bacteroidota</taxon>
        <taxon>Cytophagia</taxon>
        <taxon>Cytophagales</taxon>
        <taxon>Cyclobacteriaceae</taxon>
        <taxon>Mongoliibacter</taxon>
    </lineage>
</organism>
<reference evidence="2 3" key="1">
    <citation type="submission" date="2018-03" db="EMBL/GenBank/DDBJ databases">
        <title>Genomic Encyclopedia of Archaeal and Bacterial Type Strains, Phase II (KMG-II): from individual species to whole genera.</title>
        <authorList>
            <person name="Goeker M."/>
        </authorList>
    </citation>
    <scope>NUCLEOTIDE SEQUENCE [LARGE SCALE GENOMIC DNA]</scope>
    <source>
        <strain evidence="2 3">DSM 27929</strain>
    </source>
</reference>
<comment type="caution">
    <text evidence="2">The sequence shown here is derived from an EMBL/GenBank/DDBJ whole genome shotgun (WGS) entry which is preliminary data.</text>
</comment>
<keyword evidence="1" id="KW-0472">Membrane</keyword>
<dbReference type="AlphaFoldDB" id="A0A2T0WUS3"/>
<name>A0A2T0WUS3_9BACT</name>
<feature type="transmembrane region" description="Helical" evidence="1">
    <location>
        <begin position="133"/>
        <end position="153"/>
    </location>
</feature>
<evidence type="ECO:0000256" key="1">
    <source>
        <dbReference type="SAM" id="Phobius"/>
    </source>
</evidence>